<name>A0A0A9G600_ARUDO</name>
<dbReference type="AlphaFoldDB" id="A0A0A9G600"/>
<sequence length="42" mass="4524">MAILRMSITADTAIRIDLHSAKVYNFTHTICLSSTRATAGAT</sequence>
<evidence type="ECO:0000313" key="1">
    <source>
        <dbReference type="EMBL" id="JAE17966.1"/>
    </source>
</evidence>
<organism evidence="1">
    <name type="scientific">Arundo donax</name>
    <name type="common">Giant reed</name>
    <name type="synonym">Donax arundinaceus</name>
    <dbReference type="NCBI Taxonomy" id="35708"/>
    <lineage>
        <taxon>Eukaryota</taxon>
        <taxon>Viridiplantae</taxon>
        <taxon>Streptophyta</taxon>
        <taxon>Embryophyta</taxon>
        <taxon>Tracheophyta</taxon>
        <taxon>Spermatophyta</taxon>
        <taxon>Magnoliopsida</taxon>
        <taxon>Liliopsida</taxon>
        <taxon>Poales</taxon>
        <taxon>Poaceae</taxon>
        <taxon>PACMAD clade</taxon>
        <taxon>Arundinoideae</taxon>
        <taxon>Arundineae</taxon>
        <taxon>Arundo</taxon>
    </lineage>
</organism>
<dbReference type="EMBL" id="GBRH01179930">
    <property type="protein sequence ID" value="JAE17966.1"/>
    <property type="molecule type" value="Transcribed_RNA"/>
</dbReference>
<proteinExistence type="predicted"/>
<protein>
    <submittedName>
        <fullName evidence="1">Uncharacterized protein</fullName>
    </submittedName>
</protein>
<reference evidence="1" key="1">
    <citation type="submission" date="2014-09" db="EMBL/GenBank/DDBJ databases">
        <authorList>
            <person name="Magalhaes I.L.F."/>
            <person name="Oliveira U."/>
            <person name="Santos F.R."/>
            <person name="Vidigal T.H.D.A."/>
            <person name="Brescovit A.D."/>
            <person name="Santos A.J."/>
        </authorList>
    </citation>
    <scope>NUCLEOTIDE SEQUENCE</scope>
    <source>
        <tissue evidence="1">Shoot tissue taken approximately 20 cm above the soil surface</tissue>
    </source>
</reference>
<accession>A0A0A9G600</accession>
<reference evidence="1" key="2">
    <citation type="journal article" date="2015" name="Data Brief">
        <title>Shoot transcriptome of the giant reed, Arundo donax.</title>
        <authorList>
            <person name="Barrero R.A."/>
            <person name="Guerrero F.D."/>
            <person name="Moolhuijzen P."/>
            <person name="Goolsby J.A."/>
            <person name="Tidwell J."/>
            <person name="Bellgard S.E."/>
            <person name="Bellgard M.I."/>
        </authorList>
    </citation>
    <scope>NUCLEOTIDE SEQUENCE</scope>
    <source>
        <tissue evidence="1">Shoot tissue taken approximately 20 cm above the soil surface</tissue>
    </source>
</reference>